<keyword evidence="3" id="KW-1185">Reference proteome</keyword>
<accession>A0A9N7UDJ8</accession>
<dbReference type="EMBL" id="CADEAL010001019">
    <property type="protein sequence ID" value="CAB1428098.1"/>
    <property type="molecule type" value="Genomic_DNA"/>
</dbReference>
<dbReference type="AlphaFoldDB" id="A0A9N7UDJ8"/>
<comment type="caution">
    <text evidence="2">The sequence shown here is derived from an EMBL/GenBank/DDBJ whole genome shotgun (WGS) entry which is preliminary data.</text>
</comment>
<reference evidence="2" key="1">
    <citation type="submission" date="2020-03" db="EMBL/GenBank/DDBJ databases">
        <authorList>
            <person name="Weist P."/>
        </authorList>
    </citation>
    <scope>NUCLEOTIDE SEQUENCE</scope>
</reference>
<dbReference type="Proteomes" id="UP001153269">
    <property type="component" value="Unassembled WGS sequence"/>
</dbReference>
<protein>
    <submittedName>
        <fullName evidence="2">Uncharacterized protein</fullName>
    </submittedName>
</protein>
<sequence>MVCASEALTVSYETLLRALATLEVCSGSQGRQANRQAHRVPSAPAEREKPQRRCHRVLHTGHREEEEEHFLPPVLPCPSNARLLHLGGRLTRVRERMNTCSLFLSHSLAPLPHPGPPGNLCTHF</sequence>
<evidence type="ECO:0000256" key="1">
    <source>
        <dbReference type="SAM" id="MobiDB-lite"/>
    </source>
</evidence>
<feature type="region of interest" description="Disordered" evidence="1">
    <location>
        <begin position="27"/>
        <end position="54"/>
    </location>
</feature>
<evidence type="ECO:0000313" key="2">
    <source>
        <dbReference type="EMBL" id="CAB1428098.1"/>
    </source>
</evidence>
<evidence type="ECO:0000313" key="3">
    <source>
        <dbReference type="Proteomes" id="UP001153269"/>
    </source>
</evidence>
<organism evidence="2 3">
    <name type="scientific">Pleuronectes platessa</name>
    <name type="common">European plaice</name>
    <dbReference type="NCBI Taxonomy" id="8262"/>
    <lineage>
        <taxon>Eukaryota</taxon>
        <taxon>Metazoa</taxon>
        <taxon>Chordata</taxon>
        <taxon>Craniata</taxon>
        <taxon>Vertebrata</taxon>
        <taxon>Euteleostomi</taxon>
        <taxon>Actinopterygii</taxon>
        <taxon>Neopterygii</taxon>
        <taxon>Teleostei</taxon>
        <taxon>Neoteleostei</taxon>
        <taxon>Acanthomorphata</taxon>
        <taxon>Carangaria</taxon>
        <taxon>Pleuronectiformes</taxon>
        <taxon>Pleuronectoidei</taxon>
        <taxon>Pleuronectidae</taxon>
        <taxon>Pleuronectes</taxon>
    </lineage>
</organism>
<name>A0A9N7UDJ8_PLEPL</name>
<proteinExistence type="predicted"/>
<gene>
    <name evidence="2" type="ORF">PLEPLA_LOCUS16052</name>
</gene>